<evidence type="ECO:0000313" key="1">
    <source>
        <dbReference type="EMBL" id="OAX39632.1"/>
    </source>
</evidence>
<dbReference type="Proteomes" id="UP000092154">
    <property type="component" value="Unassembled WGS sequence"/>
</dbReference>
<reference evidence="1 2" key="1">
    <citation type="submission" date="2016-06" db="EMBL/GenBank/DDBJ databases">
        <title>Comparative genomics of the ectomycorrhizal sister species Rhizopogon vinicolor and Rhizopogon vesiculosus (Basidiomycota: Boletales) reveals a divergence of the mating type B locus.</title>
        <authorList>
            <consortium name="DOE Joint Genome Institute"/>
            <person name="Mujic A.B."/>
            <person name="Kuo A."/>
            <person name="Tritt A."/>
            <person name="Lipzen A."/>
            <person name="Chen C."/>
            <person name="Johnson J."/>
            <person name="Sharma A."/>
            <person name="Barry K."/>
            <person name="Grigoriev I.V."/>
            <person name="Spatafora J.W."/>
        </authorList>
    </citation>
    <scope>NUCLEOTIDE SEQUENCE [LARGE SCALE GENOMIC DNA]</scope>
    <source>
        <strain evidence="1 2">AM-OR11-026</strain>
    </source>
</reference>
<accession>A0A1B7N472</accession>
<dbReference type="InParanoid" id="A0A1B7N472"/>
<dbReference type="EMBL" id="KV448242">
    <property type="protein sequence ID" value="OAX39632.1"/>
    <property type="molecule type" value="Genomic_DNA"/>
</dbReference>
<organism evidence="1 2">
    <name type="scientific">Rhizopogon vinicolor AM-OR11-026</name>
    <dbReference type="NCBI Taxonomy" id="1314800"/>
    <lineage>
        <taxon>Eukaryota</taxon>
        <taxon>Fungi</taxon>
        <taxon>Dikarya</taxon>
        <taxon>Basidiomycota</taxon>
        <taxon>Agaricomycotina</taxon>
        <taxon>Agaricomycetes</taxon>
        <taxon>Agaricomycetidae</taxon>
        <taxon>Boletales</taxon>
        <taxon>Suillineae</taxon>
        <taxon>Rhizopogonaceae</taxon>
        <taxon>Rhizopogon</taxon>
    </lineage>
</organism>
<dbReference type="AlphaFoldDB" id="A0A1B7N472"/>
<proteinExistence type="predicted"/>
<gene>
    <name evidence="1" type="ORF">K503DRAFT_71098</name>
</gene>
<protein>
    <submittedName>
        <fullName evidence="1">Uncharacterized protein</fullName>
    </submittedName>
</protein>
<evidence type="ECO:0000313" key="2">
    <source>
        <dbReference type="Proteomes" id="UP000092154"/>
    </source>
</evidence>
<sequence>MMEGSRSSLPSLRARAYYKHRRHLYANPRSTSMTRSTISPFQIEDWSVPNLERLRSKFIRHGYFNYLSAPGGSRSAYTLIIQPAERRMSAPPITYKQPFFNSTPRVIPLANITSPHTNYAFLLPCHYFHFNSICVC</sequence>
<keyword evidence="2" id="KW-1185">Reference proteome</keyword>
<name>A0A1B7N472_9AGAM</name>